<organism evidence="2 3">
    <name type="scientific">Leptotrombidium deliense</name>
    <dbReference type="NCBI Taxonomy" id="299467"/>
    <lineage>
        <taxon>Eukaryota</taxon>
        <taxon>Metazoa</taxon>
        <taxon>Ecdysozoa</taxon>
        <taxon>Arthropoda</taxon>
        <taxon>Chelicerata</taxon>
        <taxon>Arachnida</taxon>
        <taxon>Acari</taxon>
        <taxon>Acariformes</taxon>
        <taxon>Trombidiformes</taxon>
        <taxon>Prostigmata</taxon>
        <taxon>Anystina</taxon>
        <taxon>Parasitengona</taxon>
        <taxon>Trombiculoidea</taxon>
        <taxon>Trombiculidae</taxon>
        <taxon>Leptotrombidium</taxon>
    </lineage>
</organism>
<feature type="repeat" description="RCC1" evidence="1">
    <location>
        <begin position="56"/>
        <end position="117"/>
    </location>
</feature>
<proteinExistence type="predicted"/>
<dbReference type="Pfam" id="PF00415">
    <property type="entry name" value="RCC1"/>
    <property type="match status" value="3"/>
</dbReference>
<dbReference type="PANTHER" id="PTHR46337">
    <property type="entry name" value="RCC1-LIKE G EXCHANGING FACTOR-LIKE PROTEIN"/>
    <property type="match status" value="1"/>
</dbReference>
<evidence type="ECO:0000313" key="2">
    <source>
        <dbReference type="EMBL" id="RWS22394.1"/>
    </source>
</evidence>
<protein>
    <submittedName>
        <fullName evidence="2">Williams-Beuren syndrome chromosomal region 16 protein-like protein</fullName>
    </submittedName>
</protein>
<dbReference type="GO" id="GO:0005743">
    <property type="term" value="C:mitochondrial inner membrane"/>
    <property type="evidence" value="ECO:0007669"/>
    <property type="project" value="TreeGrafter"/>
</dbReference>
<dbReference type="AlphaFoldDB" id="A0A443S4J0"/>
<dbReference type="VEuPathDB" id="VectorBase:LDEU009646"/>
<dbReference type="STRING" id="299467.A0A443S4J0"/>
<dbReference type="EMBL" id="NCKV01008937">
    <property type="protein sequence ID" value="RWS22394.1"/>
    <property type="molecule type" value="Genomic_DNA"/>
</dbReference>
<dbReference type="GO" id="GO:0070131">
    <property type="term" value="P:positive regulation of mitochondrial translation"/>
    <property type="evidence" value="ECO:0007669"/>
    <property type="project" value="TreeGrafter"/>
</dbReference>
<reference evidence="2 3" key="1">
    <citation type="journal article" date="2018" name="Gigascience">
        <title>Genomes of trombidid mites reveal novel predicted allergens and laterally-transferred genes associated with secondary metabolism.</title>
        <authorList>
            <person name="Dong X."/>
            <person name="Chaisiri K."/>
            <person name="Xia D."/>
            <person name="Armstrong S.D."/>
            <person name="Fang Y."/>
            <person name="Donnelly M.J."/>
            <person name="Kadowaki T."/>
            <person name="McGarry J.W."/>
            <person name="Darby A.C."/>
            <person name="Makepeace B.L."/>
        </authorList>
    </citation>
    <scope>NUCLEOTIDE SEQUENCE [LARGE SCALE GENOMIC DNA]</scope>
    <source>
        <strain evidence="2">UoL-UT</strain>
    </source>
</reference>
<dbReference type="PROSITE" id="PS50012">
    <property type="entry name" value="RCC1_3"/>
    <property type="match status" value="4"/>
</dbReference>
<dbReference type="InterPro" id="IPR000408">
    <property type="entry name" value="Reg_chr_condens"/>
</dbReference>
<keyword evidence="3" id="KW-1185">Reference proteome</keyword>
<sequence length="339" mass="37350">MSLNVCFRSAVLVKKECRRKLCIRRYAKTLQRGQDPEVVKKMPVFQYAGETKSKKWRVYVWGSASMGALGIANFVNPIDGKRPVENRYRPVQLNYFNLAKINDIACGYGFTVIAAAMEEDKSYKLFGCGINTDSQLGYQESVNKKVLSVVINPAPIHLPIYDAGVTVKKVACGRSHTICLTSKNDCNLGNNAYGQCGRPIIEKEVYRGSRKVHQILGISEKIAQIICGQDHTLFLTEEGNVYSCGWGADGQTGLGHFNNVGIPTRVKGDIEGEKIVSLSSTGDSVLACNEKGDVFGWGNSEYSQFVSVTREYQTNIPRHLPLKNIGKIVKVACGGTMCM</sequence>
<accession>A0A443S4J0</accession>
<dbReference type="InterPro" id="IPR009091">
    <property type="entry name" value="RCC1/BLIP-II"/>
</dbReference>
<feature type="non-terminal residue" evidence="2">
    <location>
        <position position="339"/>
    </location>
</feature>
<dbReference type="GO" id="GO:0005085">
    <property type="term" value="F:guanyl-nucleotide exchange factor activity"/>
    <property type="evidence" value="ECO:0007669"/>
    <property type="project" value="TreeGrafter"/>
</dbReference>
<dbReference type="PANTHER" id="PTHR46337:SF1">
    <property type="entry name" value="RCC1-LIKE G EXCHANGING FACTOR-LIKE PROTEIN"/>
    <property type="match status" value="1"/>
</dbReference>
<name>A0A443S4J0_9ACAR</name>
<dbReference type="PROSITE" id="PS00626">
    <property type="entry name" value="RCC1_2"/>
    <property type="match status" value="1"/>
</dbReference>
<feature type="repeat" description="RCC1" evidence="1">
    <location>
        <begin position="239"/>
        <end position="291"/>
    </location>
</feature>
<gene>
    <name evidence="2" type="ORF">B4U80_03994</name>
</gene>
<dbReference type="Proteomes" id="UP000288716">
    <property type="component" value="Unassembled WGS sequence"/>
</dbReference>
<dbReference type="SUPFAM" id="SSF50985">
    <property type="entry name" value="RCC1/BLIP-II"/>
    <property type="match status" value="1"/>
</dbReference>
<dbReference type="PRINTS" id="PR00633">
    <property type="entry name" value="RCCNDNSATION"/>
</dbReference>
<evidence type="ECO:0000256" key="1">
    <source>
        <dbReference type="PROSITE-ProRule" id="PRU00235"/>
    </source>
</evidence>
<dbReference type="InterPro" id="IPR053035">
    <property type="entry name" value="Mitochondrial_GEF_domain"/>
</dbReference>
<feature type="repeat" description="RCC1" evidence="1">
    <location>
        <begin position="292"/>
        <end position="339"/>
    </location>
</feature>
<dbReference type="Pfam" id="PF13540">
    <property type="entry name" value="RCC1_2"/>
    <property type="match status" value="1"/>
</dbReference>
<dbReference type="Gene3D" id="2.130.10.30">
    <property type="entry name" value="Regulator of chromosome condensation 1/beta-lactamase-inhibitor protein II"/>
    <property type="match status" value="1"/>
</dbReference>
<feature type="repeat" description="RCC1" evidence="1">
    <location>
        <begin position="123"/>
        <end position="183"/>
    </location>
</feature>
<dbReference type="OrthoDB" id="70707at2759"/>
<comment type="caution">
    <text evidence="2">The sequence shown here is derived from an EMBL/GenBank/DDBJ whole genome shotgun (WGS) entry which is preliminary data.</text>
</comment>
<dbReference type="GO" id="GO:0019843">
    <property type="term" value="F:rRNA binding"/>
    <property type="evidence" value="ECO:0007669"/>
    <property type="project" value="TreeGrafter"/>
</dbReference>
<evidence type="ECO:0000313" key="3">
    <source>
        <dbReference type="Proteomes" id="UP000288716"/>
    </source>
</evidence>